<dbReference type="Gene3D" id="2.20.25.110">
    <property type="entry name" value="S-adenosyl-L-methionine-dependent methyltransferases"/>
    <property type="match status" value="1"/>
</dbReference>
<dbReference type="InterPro" id="IPR029063">
    <property type="entry name" value="SAM-dependent_MTases_sf"/>
</dbReference>
<feature type="domain" description="Methyltransferase" evidence="3">
    <location>
        <begin position="36"/>
        <end position="131"/>
    </location>
</feature>
<evidence type="ECO:0000259" key="3">
    <source>
        <dbReference type="Pfam" id="PF13649"/>
    </source>
</evidence>
<proteinExistence type="predicted"/>
<dbReference type="GO" id="GO:0008168">
    <property type="term" value="F:methyltransferase activity"/>
    <property type="evidence" value="ECO:0007669"/>
    <property type="project" value="UniProtKB-KW"/>
</dbReference>
<dbReference type="CDD" id="cd02440">
    <property type="entry name" value="AdoMet_MTases"/>
    <property type="match status" value="1"/>
</dbReference>
<dbReference type="Gene3D" id="3.40.50.150">
    <property type="entry name" value="Vaccinia Virus protein VP39"/>
    <property type="match status" value="1"/>
</dbReference>
<evidence type="ECO:0000313" key="5">
    <source>
        <dbReference type="Proteomes" id="UP000051804"/>
    </source>
</evidence>
<evidence type="ECO:0000256" key="1">
    <source>
        <dbReference type="ARBA" id="ARBA00022603"/>
    </source>
</evidence>
<dbReference type="OrthoDB" id="9811589at2"/>
<sequence length="245" mass="27350">MIYTSFAQVYDTLMDDTLYTQWRDYVQARVPAGSHVLELAGGSGSLAVLLAQAGYQVTGLDLSADMLALAEAKLAQADVTVPLLQGDMRDLSGLGPYDAVTCFDDSICYMPDLANVTQVFQQVASVLPIGGRFLFDAHSLYQMDERFPGYMYNYQTADYAFLWTSYAGDQPHSVEHDLTFFVYDEAIDAYHPLTETHHERTYPLADYEAELTAAGFDLTGVTADFGHHAVRADSVRWFFEAKRVR</sequence>
<dbReference type="AlphaFoldDB" id="A0A0R1JU74"/>
<keyword evidence="2" id="KW-0808">Transferase</keyword>
<dbReference type="InterPro" id="IPR041698">
    <property type="entry name" value="Methyltransf_25"/>
</dbReference>
<dbReference type="Pfam" id="PF13649">
    <property type="entry name" value="Methyltransf_25"/>
    <property type="match status" value="1"/>
</dbReference>
<dbReference type="RefSeq" id="WP_056951428.1">
    <property type="nucleotide sequence ID" value="NZ_AZDJ01000026.1"/>
</dbReference>
<keyword evidence="5" id="KW-1185">Reference proteome</keyword>
<name>A0A0R1JU74_9LACO</name>
<keyword evidence="1" id="KW-0489">Methyltransferase</keyword>
<reference evidence="4 5" key="1">
    <citation type="journal article" date="2015" name="Genome Announc.">
        <title>Expanding the biotechnology potential of lactobacilli through comparative genomics of 213 strains and associated genera.</title>
        <authorList>
            <person name="Sun Z."/>
            <person name="Harris H.M."/>
            <person name="McCann A."/>
            <person name="Guo C."/>
            <person name="Argimon S."/>
            <person name="Zhang W."/>
            <person name="Yang X."/>
            <person name="Jeffery I.B."/>
            <person name="Cooney J.C."/>
            <person name="Kagawa T.F."/>
            <person name="Liu W."/>
            <person name="Song Y."/>
            <person name="Salvetti E."/>
            <person name="Wrobel A."/>
            <person name="Rasinkangas P."/>
            <person name="Parkhill J."/>
            <person name="Rea M.C."/>
            <person name="O'Sullivan O."/>
            <person name="Ritari J."/>
            <person name="Douillard F.P."/>
            <person name="Paul Ross R."/>
            <person name="Yang R."/>
            <person name="Briner A.E."/>
            <person name="Felis G.E."/>
            <person name="de Vos W.M."/>
            <person name="Barrangou R."/>
            <person name="Klaenhammer T.R."/>
            <person name="Caufield P.W."/>
            <person name="Cui Y."/>
            <person name="Zhang H."/>
            <person name="O'Toole P.W."/>
        </authorList>
    </citation>
    <scope>NUCLEOTIDE SEQUENCE [LARGE SCALE GENOMIC DNA]</scope>
    <source>
        <strain evidence="4 5">JCM 17158</strain>
    </source>
</reference>
<dbReference type="STRING" id="1291734.FD02_GL002120"/>
<dbReference type="Proteomes" id="UP000051804">
    <property type="component" value="Unassembled WGS sequence"/>
</dbReference>
<organism evidence="4 5">
    <name type="scientific">Lacticaseibacillus nasuensis JCM 17158</name>
    <dbReference type="NCBI Taxonomy" id="1291734"/>
    <lineage>
        <taxon>Bacteria</taxon>
        <taxon>Bacillati</taxon>
        <taxon>Bacillota</taxon>
        <taxon>Bacilli</taxon>
        <taxon>Lactobacillales</taxon>
        <taxon>Lactobacillaceae</taxon>
        <taxon>Lacticaseibacillus</taxon>
    </lineage>
</organism>
<evidence type="ECO:0000256" key="2">
    <source>
        <dbReference type="ARBA" id="ARBA00022679"/>
    </source>
</evidence>
<dbReference type="PATRIC" id="fig|1291734.4.peg.2172"/>
<dbReference type="EMBL" id="AZDJ01000026">
    <property type="protein sequence ID" value="KRK71873.1"/>
    <property type="molecule type" value="Genomic_DNA"/>
</dbReference>
<dbReference type="GO" id="GO:0032259">
    <property type="term" value="P:methylation"/>
    <property type="evidence" value="ECO:0007669"/>
    <property type="project" value="UniProtKB-KW"/>
</dbReference>
<comment type="caution">
    <text evidence="4">The sequence shown here is derived from an EMBL/GenBank/DDBJ whole genome shotgun (WGS) entry which is preliminary data.</text>
</comment>
<gene>
    <name evidence="4" type="ORF">FD02_GL002120</name>
</gene>
<accession>A0A0R1JU74</accession>
<protein>
    <recommendedName>
        <fullName evidence="3">Methyltransferase domain-containing protein</fullName>
    </recommendedName>
</protein>
<dbReference type="SUPFAM" id="SSF53335">
    <property type="entry name" value="S-adenosyl-L-methionine-dependent methyltransferases"/>
    <property type="match status" value="1"/>
</dbReference>
<dbReference type="PANTHER" id="PTHR43861:SF1">
    <property type="entry name" value="TRANS-ACONITATE 2-METHYLTRANSFERASE"/>
    <property type="match status" value="1"/>
</dbReference>
<evidence type="ECO:0000313" key="4">
    <source>
        <dbReference type="EMBL" id="KRK71873.1"/>
    </source>
</evidence>
<dbReference type="PANTHER" id="PTHR43861">
    <property type="entry name" value="TRANS-ACONITATE 2-METHYLTRANSFERASE-RELATED"/>
    <property type="match status" value="1"/>
</dbReference>